<feature type="domain" description="DUF8212" evidence="2">
    <location>
        <begin position="253"/>
        <end position="348"/>
    </location>
</feature>
<protein>
    <submittedName>
        <fullName evidence="3">HET-domain-containing protein</fullName>
    </submittedName>
</protein>
<dbReference type="PANTHER" id="PTHR10622:SF10">
    <property type="entry name" value="HET DOMAIN-CONTAINING PROTEIN"/>
    <property type="match status" value="1"/>
</dbReference>
<evidence type="ECO:0000259" key="2">
    <source>
        <dbReference type="Pfam" id="PF26640"/>
    </source>
</evidence>
<dbReference type="OrthoDB" id="20872at2759"/>
<evidence type="ECO:0000313" key="3">
    <source>
        <dbReference type="EMBL" id="RDX40462.1"/>
    </source>
</evidence>
<reference evidence="3 4" key="1">
    <citation type="journal article" date="2018" name="Biotechnol. Biofuels">
        <title>Integrative visual omics of the white-rot fungus Polyporus brumalis exposes the biotechnological potential of its oxidative enzymes for delignifying raw plant biomass.</title>
        <authorList>
            <person name="Miyauchi S."/>
            <person name="Rancon A."/>
            <person name="Drula E."/>
            <person name="Hage H."/>
            <person name="Chaduli D."/>
            <person name="Favel A."/>
            <person name="Grisel S."/>
            <person name="Henrissat B."/>
            <person name="Herpoel-Gimbert I."/>
            <person name="Ruiz-Duenas F.J."/>
            <person name="Chevret D."/>
            <person name="Hainaut M."/>
            <person name="Lin J."/>
            <person name="Wang M."/>
            <person name="Pangilinan J."/>
            <person name="Lipzen A."/>
            <person name="Lesage-Meessen L."/>
            <person name="Navarro D."/>
            <person name="Riley R."/>
            <person name="Grigoriev I.V."/>
            <person name="Zhou S."/>
            <person name="Raouche S."/>
            <person name="Rosso M.N."/>
        </authorList>
    </citation>
    <scope>NUCLEOTIDE SEQUENCE [LARGE SCALE GENOMIC DNA]</scope>
    <source>
        <strain evidence="3 4">BRFM 1820</strain>
    </source>
</reference>
<dbReference type="PANTHER" id="PTHR10622">
    <property type="entry name" value="HET DOMAIN-CONTAINING PROTEIN"/>
    <property type="match status" value="1"/>
</dbReference>
<evidence type="ECO:0000259" key="1">
    <source>
        <dbReference type="Pfam" id="PF06985"/>
    </source>
</evidence>
<dbReference type="InterPro" id="IPR010730">
    <property type="entry name" value="HET"/>
</dbReference>
<gene>
    <name evidence="3" type="ORF">OH76DRAFT_1366204</name>
</gene>
<feature type="domain" description="Heterokaryon incompatibility" evidence="1">
    <location>
        <begin position="24"/>
        <end position="165"/>
    </location>
</feature>
<evidence type="ECO:0000313" key="4">
    <source>
        <dbReference type="Proteomes" id="UP000256964"/>
    </source>
</evidence>
<sequence length="628" mass="72936">MWVLSTDHAELHFFASPEDIPNEYAILSHTWNNKPEDGPLEQSFQEVRKIQKRCARNGRNPRDFVSEKIRRCCELAEKHGYKWVWVDTCCIDKTSSAELSEAINSMFRYYALAAICYGYLQDVNTAFFSLEDLENDRHSRNPYRQERYRSFGSSIWFQRGWTLQELIAPRFFIFLSSSWEIIGTKADFAELLEVHFLIPATVLRFQISHTQFSIAQRMSWFQLRKTTRLEDEAYCLLGLFEIHLPPLYGEGRNAFRRLQEEIMKESADTTLFAWRWSFTDSPERCLLAASPADFEVSWRKDEVVYTPPRRTQVPADTTANVTLALGADLHDMTFAVTPTGIRANIPIFMWRGKTFADLYWSLGDGRRVFLHLEPDPDSEAISSRRTSYRVGEPRQTGDFFLTGDEAYFVRPPDGPPSWKEVLIKHRPRLHRAPGQLPGSTTFRFTPAIPMQLTFDAPVRFPEARIRQFLIQSHSNRFEIRGAGCFSLWTAGPNLPTAYSFLRHVDGRCIIIKVGQCPRVWEWPPRKQRRLQAVWATVTVTDYLNSPWGIDVPLHDCSQDHVLQWPDLRKRFEVPYERETLEVTLSFTPCPLNPKRTLILRASFLLLHVLPDRFVASVQTNLAEQIIVI</sequence>
<accession>A0A371CJK0</accession>
<dbReference type="EMBL" id="KZ857554">
    <property type="protein sequence ID" value="RDX40462.1"/>
    <property type="molecule type" value="Genomic_DNA"/>
</dbReference>
<dbReference type="Proteomes" id="UP000256964">
    <property type="component" value="Unassembled WGS sequence"/>
</dbReference>
<dbReference type="STRING" id="139420.A0A371CJK0"/>
<dbReference type="Pfam" id="PF26640">
    <property type="entry name" value="DUF8212"/>
    <property type="match status" value="1"/>
</dbReference>
<proteinExistence type="predicted"/>
<dbReference type="InterPro" id="IPR058525">
    <property type="entry name" value="DUF8212"/>
</dbReference>
<name>A0A371CJK0_9APHY</name>
<keyword evidence="4" id="KW-1185">Reference proteome</keyword>
<dbReference type="Pfam" id="PF06985">
    <property type="entry name" value="HET"/>
    <property type="match status" value="1"/>
</dbReference>
<dbReference type="AlphaFoldDB" id="A0A371CJK0"/>
<organism evidence="3 4">
    <name type="scientific">Lentinus brumalis</name>
    <dbReference type="NCBI Taxonomy" id="2498619"/>
    <lineage>
        <taxon>Eukaryota</taxon>
        <taxon>Fungi</taxon>
        <taxon>Dikarya</taxon>
        <taxon>Basidiomycota</taxon>
        <taxon>Agaricomycotina</taxon>
        <taxon>Agaricomycetes</taxon>
        <taxon>Polyporales</taxon>
        <taxon>Polyporaceae</taxon>
        <taxon>Lentinus</taxon>
    </lineage>
</organism>